<evidence type="ECO:0000256" key="1">
    <source>
        <dbReference type="ARBA" id="ARBA00004202"/>
    </source>
</evidence>
<sequence>MAAYLLRLLQQLLWLPLCPLAWLMPRDESLWVFGAWHGRQYADNARYLYRHVCAHEPEVRAVWLAHDQEVVEQVRNEGGEAALAYSLSGILISLRARLFLVTHSAEDVNAHASLGGLVINLTHGTPLKRFGRDARSRRFGSLTSLFDRYLRRALPGKRGPDHVLVASGVGRQRMMSAYGLPAERVTAVGYPRWDAFRLDATALLRGEGIEPRDYNGILLYAPTLRKQGRGGLDVAQGKRLEELLPWLEREGLLLLIRGHVALKMTGVQALTRRSQRIVEASVDRFPDVNALLPEVDVLITDYSSLMFDYACLKRPIILMAPDLDDYLHRDVGIYGDYFDDAPGPVIADWSQLPDAWAEVSAGRHDARLAGFTARHAALNDGRVCERMTSYLWTRSQQQAVGST</sequence>
<organism evidence="7 8">
    <name type="scientific">Halomonas kalidii</name>
    <dbReference type="NCBI Taxonomy" id="3043293"/>
    <lineage>
        <taxon>Bacteria</taxon>
        <taxon>Pseudomonadati</taxon>
        <taxon>Pseudomonadota</taxon>
        <taxon>Gammaproteobacteria</taxon>
        <taxon>Oceanospirillales</taxon>
        <taxon>Halomonadaceae</taxon>
        <taxon>Halomonas</taxon>
    </lineage>
</organism>
<comment type="similarity">
    <text evidence="2">Belongs to the CDP-glycerol glycerophosphotransferase family.</text>
</comment>
<dbReference type="EMBL" id="JASCQO010000035">
    <property type="protein sequence ID" value="MDI5934382.1"/>
    <property type="molecule type" value="Genomic_DNA"/>
</dbReference>
<dbReference type="InterPro" id="IPR043148">
    <property type="entry name" value="TagF_C"/>
</dbReference>
<keyword evidence="8" id="KW-1185">Reference proteome</keyword>
<dbReference type="Gene3D" id="3.40.50.11820">
    <property type="match status" value="1"/>
</dbReference>
<evidence type="ECO:0000256" key="2">
    <source>
        <dbReference type="ARBA" id="ARBA00010488"/>
    </source>
</evidence>
<dbReference type="Pfam" id="PF04464">
    <property type="entry name" value="Glyphos_transf"/>
    <property type="match status" value="1"/>
</dbReference>
<dbReference type="InterPro" id="IPR007554">
    <property type="entry name" value="Glycerophosphate_synth"/>
</dbReference>
<evidence type="ECO:0000256" key="4">
    <source>
        <dbReference type="ARBA" id="ARBA00022679"/>
    </source>
</evidence>
<name>A0ABT6VM95_9GAMM</name>
<evidence type="ECO:0000256" key="6">
    <source>
        <dbReference type="ARBA" id="ARBA00023136"/>
    </source>
</evidence>
<keyword evidence="6" id="KW-0472">Membrane</keyword>
<dbReference type="InterPro" id="IPR043149">
    <property type="entry name" value="TagF_N"/>
</dbReference>
<gene>
    <name evidence="7" type="ORF">QLQ84_11355</name>
</gene>
<evidence type="ECO:0000256" key="5">
    <source>
        <dbReference type="ARBA" id="ARBA00022944"/>
    </source>
</evidence>
<accession>A0ABT6VM95</accession>
<keyword evidence="5" id="KW-0777">Teichoic acid biosynthesis</keyword>
<dbReference type="InterPro" id="IPR051612">
    <property type="entry name" value="Teichoic_Acid_Biosynth"/>
</dbReference>
<dbReference type="SUPFAM" id="SSF53756">
    <property type="entry name" value="UDP-Glycosyltransferase/glycogen phosphorylase"/>
    <property type="match status" value="1"/>
</dbReference>
<dbReference type="RefSeq" id="WP_282721840.1">
    <property type="nucleotide sequence ID" value="NZ_JASCQO010000035.1"/>
</dbReference>
<reference evidence="7 8" key="1">
    <citation type="submission" date="2023-04" db="EMBL/GenBank/DDBJ databases">
        <title>Halomonas strains isolated from rhizosphere soil.</title>
        <authorList>
            <person name="Xu L."/>
            <person name="Sun J.-Q."/>
        </authorList>
    </citation>
    <scope>NUCLEOTIDE SEQUENCE [LARGE SCALE GENOMIC DNA]</scope>
    <source>
        <strain evidence="7 8">LN1S58</strain>
    </source>
</reference>
<evidence type="ECO:0000313" key="7">
    <source>
        <dbReference type="EMBL" id="MDI5934382.1"/>
    </source>
</evidence>
<comment type="caution">
    <text evidence="7">The sequence shown here is derived from an EMBL/GenBank/DDBJ whole genome shotgun (WGS) entry which is preliminary data.</text>
</comment>
<dbReference type="Proteomes" id="UP001244242">
    <property type="component" value="Unassembled WGS sequence"/>
</dbReference>
<dbReference type="Gene3D" id="3.40.50.12580">
    <property type="match status" value="1"/>
</dbReference>
<keyword evidence="3" id="KW-1003">Cell membrane</keyword>
<evidence type="ECO:0000313" key="8">
    <source>
        <dbReference type="Proteomes" id="UP001244242"/>
    </source>
</evidence>
<evidence type="ECO:0000256" key="3">
    <source>
        <dbReference type="ARBA" id="ARBA00022475"/>
    </source>
</evidence>
<protein>
    <submittedName>
        <fullName evidence="7">CDP-glycerol glycerophosphotransferase family protein</fullName>
    </submittedName>
</protein>
<dbReference type="PANTHER" id="PTHR37316">
    <property type="entry name" value="TEICHOIC ACID GLYCEROL-PHOSPHATE PRIMASE"/>
    <property type="match status" value="1"/>
</dbReference>
<keyword evidence="4" id="KW-0808">Transferase</keyword>
<dbReference type="PANTHER" id="PTHR37316:SF3">
    <property type="entry name" value="TEICHOIC ACID GLYCEROL-PHOSPHATE TRANSFERASE"/>
    <property type="match status" value="1"/>
</dbReference>
<comment type="subcellular location">
    <subcellularLocation>
        <location evidence="1">Cell membrane</location>
        <topology evidence="1">Peripheral membrane protein</topology>
    </subcellularLocation>
</comment>
<proteinExistence type="inferred from homology"/>